<dbReference type="RefSeq" id="XP_001027476.2">
    <property type="nucleotide sequence ID" value="XM_001027476.2"/>
</dbReference>
<keyword evidence="3" id="KW-0547">Nucleotide-binding</keyword>
<keyword evidence="4" id="KW-0342">GTP-binding</keyword>
<evidence type="ECO:0000259" key="5">
    <source>
        <dbReference type="SMART" id="SM00864"/>
    </source>
</evidence>
<accession>Q24HJ7</accession>
<evidence type="ECO:0000256" key="2">
    <source>
        <dbReference type="ARBA" id="ARBA00022701"/>
    </source>
</evidence>
<dbReference type="EMBL" id="GG662244">
    <property type="protein sequence ID" value="EAS07234.2"/>
    <property type="molecule type" value="Genomic_DNA"/>
</dbReference>
<dbReference type="Pfam" id="PF00091">
    <property type="entry name" value="Tubulin"/>
    <property type="match status" value="1"/>
</dbReference>
<dbReference type="Gene3D" id="3.30.1330.20">
    <property type="entry name" value="Tubulin/FtsZ, C-terminal domain"/>
    <property type="match status" value="1"/>
</dbReference>
<dbReference type="InterPro" id="IPR000217">
    <property type="entry name" value="Tubulin"/>
</dbReference>
<dbReference type="STRING" id="312017.Q24HJ7"/>
<dbReference type="InterPro" id="IPR023123">
    <property type="entry name" value="Tubulin_C"/>
</dbReference>
<dbReference type="SMART" id="SM00864">
    <property type="entry name" value="Tubulin"/>
    <property type="match status" value="1"/>
</dbReference>
<keyword evidence="2" id="KW-0493">Microtubule</keyword>
<evidence type="ECO:0000256" key="3">
    <source>
        <dbReference type="ARBA" id="ARBA00022741"/>
    </source>
</evidence>
<dbReference type="GeneID" id="7839653"/>
<dbReference type="GO" id="GO:0005525">
    <property type="term" value="F:GTP binding"/>
    <property type="evidence" value="ECO:0007669"/>
    <property type="project" value="UniProtKB-KW"/>
</dbReference>
<dbReference type="InterPro" id="IPR003008">
    <property type="entry name" value="Tubulin_FtsZ_GTPase"/>
</dbReference>
<evidence type="ECO:0000313" key="7">
    <source>
        <dbReference type="Proteomes" id="UP000009168"/>
    </source>
</evidence>
<dbReference type="PANTHER" id="PTHR11588">
    <property type="entry name" value="TUBULIN"/>
    <property type="match status" value="1"/>
</dbReference>
<evidence type="ECO:0000256" key="4">
    <source>
        <dbReference type="ARBA" id="ARBA00023134"/>
    </source>
</evidence>
<dbReference type="InParanoid" id="Q24HJ7"/>
<evidence type="ECO:0000256" key="1">
    <source>
        <dbReference type="ARBA" id="ARBA00009636"/>
    </source>
</evidence>
<dbReference type="PRINTS" id="PR01161">
    <property type="entry name" value="TUBULIN"/>
</dbReference>
<proteinExistence type="inferred from homology"/>
<dbReference type="GO" id="GO:0007017">
    <property type="term" value="P:microtubule-based process"/>
    <property type="evidence" value="ECO:0007669"/>
    <property type="project" value="InterPro"/>
</dbReference>
<sequence>MSSIVSIAIGQCGISIQEKQWITLLQEYGIDEYGIINKLENDKKLDSYFYEVKENVYKPRALFTDLDDHRINSLQNAGLKQLFQGVPTVYSIDGSHNLFARGMYSVGSQLKDEIQNQITYLLEQCDSVDSIQIQNSLCGGTGSGLGSLICDILYEVAPQYITNNLVQYPDLSTSSQMILENYNTILGQSRQDALTLTLPFCNQNLQFLNDGSYKIQKQKGFDNINNVISQIHPLITSGSRYHGSINASTRKICTNIIPFPRLKHMSMICLPLNYYKQKQQTQLDYIEMIHDSVNQEYSFFSKDTFKILCSHHMIRGADIHQEEIESEYNKLYRSNNIIATDWIPNSCSISYCNVRCQYNSKLIFSIISNQNIARYFEKYTQQYSQLFRRKAYLHYYLQEGMDEMEFTEAESNSNDLISEYQPCGYYGEYEDQDEDGYYDDDQQMLSYFD</sequence>
<dbReference type="InterPro" id="IPR037103">
    <property type="entry name" value="Tubulin/FtsZ-like_C"/>
</dbReference>
<dbReference type="Gene3D" id="3.40.50.1440">
    <property type="entry name" value="Tubulin/FtsZ, GTPase domain"/>
    <property type="match status" value="1"/>
</dbReference>
<dbReference type="InterPro" id="IPR008280">
    <property type="entry name" value="Tub_FtsZ_C"/>
</dbReference>
<organism evidence="6 7">
    <name type="scientific">Tetrahymena thermophila (strain SB210)</name>
    <dbReference type="NCBI Taxonomy" id="312017"/>
    <lineage>
        <taxon>Eukaryota</taxon>
        <taxon>Sar</taxon>
        <taxon>Alveolata</taxon>
        <taxon>Ciliophora</taxon>
        <taxon>Intramacronucleata</taxon>
        <taxon>Oligohymenophorea</taxon>
        <taxon>Hymenostomatida</taxon>
        <taxon>Tetrahymenina</taxon>
        <taxon>Tetrahymenidae</taxon>
        <taxon>Tetrahymena</taxon>
    </lineage>
</organism>
<gene>
    <name evidence="6" type="ORF">TTHERM_01001260</name>
</gene>
<dbReference type="Gene3D" id="1.10.287.600">
    <property type="entry name" value="Helix hairpin bin"/>
    <property type="match status" value="1"/>
</dbReference>
<keyword evidence="7" id="KW-1185">Reference proteome</keyword>
<comment type="similarity">
    <text evidence="1">Belongs to the tubulin family.</text>
</comment>
<dbReference type="InterPro" id="IPR036525">
    <property type="entry name" value="Tubulin/FtsZ_GTPase_sf"/>
</dbReference>
<dbReference type="GO" id="GO:0005874">
    <property type="term" value="C:microtubule"/>
    <property type="evidence" value="ECO:0007669"/>
    <property type="project" value="UniProtKB-KW"/>
</dbReference>
<feature type="domain" description="Tubulin/FtsZ GTPase" evidence="5">
    <location>
        <begin position="45"/>
        <end position="243"/>
    </location>
</feature>
<dbReference type="HOGENOM" id="CLU_015718_1_1_1"/>
<protein>
    <submittedName>
        <fullName evidence="6">Tubulin/FtsZ family, GTPase domain protein</fullName>
    </submittedName>
</protein>
<dbReference type="SUPFAM" id="SSF55307">
    <property type="entry name" value="Tubulin C-terminal domain-like"/>
    <property type="match status" value="1"/>
</dbReference>
<dbReference type="SUPFAM" id="SSF52490">
    <property type="entry name" value="Tubulin nucleotide-binding domain-like"/>
    <property type="match status" value="1"/>
</dbReference>
<name>Q24HJ7_TETTS</name>
<dbReference type="CDD" id="cd02187">
    <property type="entry name" value="beta_tubulin"/>
    <property type="match status" value="1"/>
</dbReference>
<dbReference type="Proteomes" id="UP000009168">
    <property type="component" value="Unassembled WGS sequence"/>
</dbReference>
<evidence type="ECO:0000313" key="6">
    <source>
        <dbReference type="EMBL" id="EAS07234.2"/>
    </source>
</evidence>
<dbReference type="AlphaFoldDB" id="Q24HJ7"/>
<reference evidence="7" key="1">
    <citation type="journal article" date="2006" name="PLoS Biol.">
        <title>Macronuclear genome sequence of the ciliate Tetrahymena thermophila, a model eukaryote.</title>
        <authorList>
            <person name="Eisen J.A."/>
            <person name="Coyne R.S."/>
            <person name="Wu M."/>
            <person name="Wu D."/>
            <person name="Thiagarajan M."/>
            <person name="Wortman J.R."/>
            <person name="Badger J.H."/>
            <person name="Ren Q."/>
            <person name="Amedeo P."/>
            <person name="Jones K.M."/>
            <person name="Tallon L.J."/>
            <person name="Delcher A.L."/>
            <person name="Salzberg S.L."/>
            <person name="Silva J.C."/>
            <person name="Haas B.J."/>
            <person name="Majoros W.H."/>
            <person name="Farzad M."/>
            <person name="Carlton J.M."/>
            <person name="Smith R.K. Jr."/>
            <person name="Garg J."/>
            <person name="Pearlman R.E."/>
            <person name="Karrer K.M."/>
            <person name="Sun L."/>
            <person name="Manning G."/>
            <person name="Elde N.C."/>
            <person name="Turkewitz A.P."/>
            <person name="Asai D.J."/>
            <person name="Wilkes D.E."/>
            <person name="Wang Y."/>
            <person name="Cai H."/>
            <person name="Collins K."/>
            <person name="Stewart B.A."/>
            <person name="Lee S.R."/>
            <person name="Wilamowska K."/>
            <person name="Weinberg Z."/>
            <person name="Ruzzo W.L."/>
            <person name="Wloga D."/>
            <person name="Gaertig J."/>
            <person name="Frankel J."/>
            <person name="Tsao C.-C."/>
            <person name="Gorovsky M.A."/>
            <person name="Keeling P.J."/>
            <person name="Waller R.F."/>
            <person name="Patron N.J."/>
            <person name="Cherry J.M."/>
            <person name="Stover N.A."/>
            <person name="Krieger C.J."/>
            <person name="del Toro C."/>
            <person name="Ryder H.F."/>
            <person name="Williamson S.C."/>
            <person name="Barbeau R.A."/>
            <person name="Hamilton E.P."/>
            <person name="Orias E."/>
        </authorList>
    </citation>
    <scope>NUCLEOTIDE SEQUENCE [LARGE SCALE GENOMIC DNA]</scope>
    <source>
        <strain evidence="7">SB210</strain>
    </source>
</reference>
<dbReference type="KEGG" id="tet:TTHERM_01001260"/>